<dbReference type="Pfam" id="PF12833">
    <property type="entry name" value="HTH_18"/>
    <property type="match status" value="1"/>
</dbReference>
<dbReference type="InterPro" id="IPR046532">
    <property type="entry name" value="DUF6597"/>
</dbReference>
<sequence length="274" mass="30274">MALSHFLPSPPLSAYIEAFCFSDGDASQPPKKERCLPNGQVAMVVNLGHDTLRVSNAPTSDQLQSFHGGVLHGAFSRFSVIDTTTLVTTMSICFKPGSACLFLPMPAAELANQVVDLSCIFGTAALDLREQLQAAQTNDERVCILERFLLERIAREQAPHPAVMFALTSFQAEKARRSISEVTTQLGLSPKRFISLFEEAVGLTPKVFCRVLRFQEVLQRITEGQSVRWADLALDSGYFDQAHFIHDFQTFAGLTPSAYLAQRGEHHNHVPLPQ</sequence>
<dbReference type="InParanoid" id="D6TC84"/>
<dbReference type="SMART" id="SM00342">
    <property type="entry name" value="HTH_ARAC"/>
    <property type="match status" value="1"/>
</dbReference>
<dbReference type="Proteomes" id="UP000004508">
    <property type="component" value="Unassembled WGS sequence"/>
</dbReference>
<evidence type="ECO:0000256" key="2">
    <source>
        <dbReference type="ARBA" id="ARBA00023125"/>
    </source>
</evidence>
<dbReference type="Pfam" id="PF20240">
    <property type="entry name" value="DUF6597"/>
    <property type="match status" value="1"/>
</dbReference>
<evidence type="ECO:0000313" key="5">
    <source>
        <dbReference type="EMBL" id="EFH88120.1"/>
    </source>
</evidence>
<dbReference type="SUPFAM" id="SSF46689">
    <property type="entry name" value="Homeodomain-like"/>
    <property type="match status" value="1"/>
</dbReference>
<organism evidence="5 6">
    <name type="scientific">Ktedonobacter racemifer DSM 44963</name>
    <dbReference type="NCBI Taxonomy" id="485913"/>
    <lineage>
        <taxon>Bacteria</taxon>
        <taxon>Bacillati</taxon>
        <taxon>Chloroflexota</taxon>
        <taxon>Ktedonobacteria</taxon>
        <taxon>Ktedonobacterales</taxon>
        <taxon>Ktedonobacteraceae</taxon>
        <taxon>Ktedonobacter</taxon>
    </lineage>
</organism>
<dbReference type="AlphaFoldDB" id="D6TC84"/>
<evidence type="ECO:0000313" key="6">
    <source>
        <dbReference type="Proteomes" id="UP000004508"/>
    </source>
</evidence>
<dbReference type="RefSeq" id="WP_007903894.1">
    <property type="nucleotide sequence ID" value="NZ_ADVG01000001.1"/>
</dbReference>
<reference evidence="5 6" key="1">
    <citation type="journal article" date="2011" name="Stand. Genomic Sci.">
        <title>Non-contiguous finished genome sequence and contextual data of the filamentous soil bacterium Ktedonobacter racemifer type strain (SOSP1-21).</title>
        <authorList>
            <person name="Chang Y.J."/>
            <person name="Land M."/>
            <person name="Hauser L."/>
            <person name="Chertkov O."/>
            <person name="Del Rio T.G."/>
            <person name="Nolan M."/>
            <person name="Copeland A."/>
            <person name="Tice H."/>
            <person name="Cheng J.F."/>
            <person name="Lucas S."/>
            <person name="Han C."/>
            <person name="Goodwin L."/>
            <person name="Pitluck S."/>
            <person name="Ivanova N."/>
            <person name="Ovchinikova G."/>
            <person name="Pati A."/>
            <person name="Chen A."/>
            <person name="Palaniappan K."/>
            <person name="Mavromatis K."/>
            <person name="Liolios K."/>
            <person name="Brettin T."/>
            <person name="Fiebig A."/>
            <person name="Rohde M."/>
            <person name="Abt B."/>
            <person name="Goker M."/>
            <person name="Detter J.C."/>
            <person name="Woyke T."/>
            <person name="Bristow J."/>
            <person name="Eisen J.A."/>
            <person name="Markowitz V."/>
            <person name="Hugenholtz P."/>
            <person name="Kyrpides N.C."/>
            <person name="Klenk H.P."/>
            <person name="Lapidus A."/>
        </authorList>
    </citation>
    <scope>NUCLEOTIDE SEQUENCE [LARGE SCALE GENOMIC DNA]</scope>
    <source>
        <strain evidence="6">DSM 44963</strain>
    </source>
</reference>
<dbReference type="GO" id="GO:0043565">
    <property type="term" value="F:sequence-specific DNA binding"/>
    <property type="evidence" value="ECO:0007669"/>
    <property type="project" value="InterPro"/>
</dbReference>
<keyword evidence="2" id="KW-0238">DNA-binding</keyword>
<evidence type="ECO:0000259" key="4">
    <source>
        <dbReference type="PROSITE" id="PS01124"/>
    </source>
</evidence>
<keyword evidence="6" id="KW-1185">Reference proteome</keyword>
<name>D6TC84_KTERA</name>
<dbReference type="InterPro" id="IPR009057">
    <property type="entry name" value="Homeodomain-like_sf"/>
</dbReference>
<comment type="caution">
    <text evidence="5">The sequence shown here is derived from an EMBL/GenBank/DDBJ whole genome shotgun (WGS) entry which is preliminary data.</text>
</comment>
<evidence type="ECO:0000256" key="3">
    <source>
        <dbReference type="ARBA" id="ARBA00023163"/>
    </source>
</evidence>
<dbReference type="eggNOG" id="COG2207">
    <property type="taxonomic scope" value="Bacteria"/>
</dbReference>
<dbReference type="PROSITE" id="PS01124">
    <property type="entry name" value="HTH_ARAC_FAMILY_2"/>
    <property type="match status" value="1"/>
</dbReference>
<protein>
    <submittedName>
        <fullName evidence="5">Transcriptional regulator, AraC family</fullName>
    </submittedName>
</protein>
<proteinExistence type="predicted"/>
<dbReference type="STRING" id="485913.Krac_9517"/>
<dbReference type="PANTHER" id="PTHR46796">
    <property type="entry name" value="HTH-TYPE TRANSCRIPTIONAL ACTIVATOR RHAS-RELATED"/>
    <property type="match status" value="1"/>
</dbReference>
<dbReference type="Gene3D" id="1.10.10.60">
    <property type="entry name" value="Homeodomain-like"/>
    <property type="match status" value="1"/>
</dbReference>
<accession>D6TC84</accession>
<gene>
    <name evidence="5" type="ORF">Krac_9517</name>
</gene>
<dbReference type="EMBL" id="ADVG01000001">
    <property type="protein sequence ID" value="EFH88120.1"/>
    <property type="molecule type" value="Genomic_DNA"/>
</dbReference>
<dbReference type="OrthoDB" id="323290at2"/>
<dbReference type="InterPro" id="IPR050204">
    <property type="entry name" value="AraC_XylS_family_regulators"/>
</dbReference>
<keyword evidence="3" id="KW-0804">Transcription</keyword>
<feature type="domain" description="HTH araC/xylS-type" evidence="4">
    <location>
        <begin position="160"/>
        <end position="262"/>
    </location>
</feature>
<dbReference type="GO" id="GO:0003700">
    <property type="term" value="F:DNA-binding transcription factor activity"/>
    <property type="evidence" value="ECO:0007669"/>
    <property type="project" value="InterPro"/>
</dbReference>
<evidence type="ECO:0000256" key="1">
    <source>
        <dbReference type="ARBA" id="ARBA00023015"/>
    </source>
</evidence>
<keyword evidence="1" id="KW-0805">Transcription regulation</keyword>
<dbReference type="InterPro" id="IPR018060">
    <property type="entry name" value="HTH_AraC"/>
</dbReference>